<protein>
    <submittedName>
        <fullName evidence="1">Type II toxin-antitoxin system VapB family antitoxin</fullName>
    </submittedName>
</protein>
<accession>A0A9E6UM80</accession>
<dbReference type="RefSeq" id="WP_261401894.1">
    <property type="nucleotide sequence ID" value="NZ_CP081869.1"/>
</dbReference>
<organism evidence="1 2">
    <name type="scientific">Chenggangzhangella methanolivorans</name>
    <dbReference type="NCBI Taxonomy" id="1437009"/>
    <lineage>
        <taxon>Bacteria</taxon>
        <taxon>Pseudomonadati</taxon>
        <taxon>Pseudomonadota</taxon>
        <taxon>Alphaproteobacteria</taxon>
        <taxon>Hyphomicrobiales</taxon>
        <taxon>Methylopilaceae</taxon>
        <taxon>Chenggangzhangella</taxon>
    </lineage>
</organism>
<proteinExistence type="predicted"/>
<dbReference type="EMBL" id="CP081869">
    <property type="protein sequence ID" value="QZN98908.1"/>
    <property type="molecule type" value="Genomic_DNA"/>
</dbReference>
<evidence type="ECO:0000313" key="1">
    <source>
        <dbReference type="EMBL" id="QZN98908.1"/>
    </source>
</evidence>
<dbReference type="KEGG" id="cmet:K6K41_18600"/>
<dbReference type="Pfam" id="PF07704">
    <property type="entry name" value="PSK_trans_fac"/>
    <property type="match status" value="1"/>
</dbReference>
<gene>
    <name evidence="1" type="ORF">K6K41_18600</name>
</gene>
<dbReference type="AlphaFoldDB" id="A0A9E6UM80"/>
<name>A0A9E6UM80_9HYPH</name>
<evidence type="ECO:0000313" key="2">
    <source>
        <dbReference type="Proteomes" id="UP000825701"/>
    </source>
</evidence>
<dbReference type="InterPro" id="IPR011660">
    <property type="entry name" value="VapB-like"/>
</dbReference>
<reference evidence="1" key="1">
    <citation type="submission" date="2021-08" db="EMBL/GenBank/DDBJ databases">
        <authorList>
            <person name="Zhang H."/>
            <person name="Xu M."/>
            <person name="Yu Z."/>
            <person name="Yang L."/>
            <person name="Cai Y."/>
        </authorList>
    </citation>
    <scope>NUCLEOTIDE SEQUENCE</scope>
    <source>
        <strain evidence="1">CHL1</strain>
    </source>
</reference>
<dbReference type="Proteomes" id="UP000825701">
    <property type="component" value="Chromosome"/>
</dbReference>
<keyword evidence="2" id="KW-1185">Reference proteome</keyword>
<sequence>MARQLNVRSDRAYEAANRLSRRLGVSTTEVVERALETLDRKTYRPTTYADLNEEERSWVDGIMEKARAVRATLPEGVTSDHSDMYDENGLPK</sequence>